<evidence type="ECO:0000256" key="1">
    <source>
        <dbReference type="ARBA" id="ARBA00022737"/>
    </source>
</evidence>
<dbReference type="PROSITE" id="PS50005">
    <property type="entry name" value="TPR"/>
    <property type="match status" value="2"/>
</dbReference>
<dbReference type="AlphaFoldDB" id="A0A0S6UBP6"/>
<dbReference type="Pfam" id="PF13432">
    <property type="entry name" value="TPR_16"/>
    <property type="match status" value="1"/>
</dbReference>
<dbReference type="InterPro" id="IPR051012">
    <property type="entry name" value="CellSynth/LPSAsmb/PSIAsmb"/>
</dbReference>
<keyword evidence="1" id="KW-0677">Repeat</keyword>
<feature type="repeat" description="TPR" evidence="3">
    <location>
        <begin position="67"/>
        <end position="100"/>
    </location>
</feature>
<keyword evidence="2 3" id="KW-0802">TPR repeat</keyword>
<evidence type="ECO:0000313" key="4">
    <source>
        <dbReference type="EMBL" id="GAF26513.1"/>
    </source>
</evidence>
<protein>
    <submittedName>
        <fullName evidence="4">FOG: TPR repeat</fullName>
    </submittedName>
</protein>
<reference evidence="4" key="1">
    <citation type="journal article" date="2014" name="Gene">
        <title>Genome-guided analysis of transformation efficiency and carbon dioxide assimilation by Moorella thermoacetica Y72.</title>
        <authorList>
            <person name="Tsukahara K."/>
            <person name="Kita A."/>
            <person name="Nakashimada Y."/>
            <person name="Hoshino T."/>
            <person name="Murakami K."/>
        </authorList>
    </citation>
    <scope>NUCLEOTIDE SEQUENCE [LARGE SCALE GENOMIC DNA]</scope>
    <source>
        <strain evidence="4">Y72</strain>
    </source>
</reference>
<dbReference type="EMBL" id="DF238840">
    <property type="protein sequence ID" value="GAF26513.1"/>
    <property type="molecule type" value="Genomic_DNA"/>
</dbReference>
<organism evidence="4">
    <name type="scientific">Moorella thermoacetica Y72</name>
    <dbReference type="NCBI Taxonomy" id="1325331"/>
    <lineage>
        <taxon>Bacteria</taxon>
        <taxon>Bacillati</taxon>
        <taxon>Bacillota</taxon>
        <taxon>Clostridia</taxon>
        <taxon>Neomoorellales</taxon>
        <taxon>Neomoorellaceae</taxon>
        <taxon>Neomoorella</taxon>
    </lineage>
</organism>
<dbReference type="InterPro" id="IPR019734">
    <property type="entry name" value="TPR_rpt"/>
</dbReference>
<evidence type="ECO:0000256" key="2">
    <source>
        <dbReference type="ARBA" id="ARBA00022803"/>
    </source>
</evidence>
<evidence type="ECO:0000256" key="3">
    <source>
        <dbReference type="PROSITE-ProRule" id="PRU00339"/>
    </source>
</evidence>
<dbReference type="RefSeq" id="WP_011392320.1">
    <property type="nucleotide sequence ID" value="NZ_DF238840.1"/>
</dbReference>
<gene>
    <name evidence="4" type="ORF">MTY_1853</name>
</gene>
<dbReference type="PANTHER" id="PTHR45586:SF1">
    <property type="entry name" value="LIPOPOLYSACCHARIDE ASSEMBLY PROTEIN B"/>
    <property type="match status" value="1"/>
</dbReference>
<dbReference type="SUPFAM" id="SSF48452">
    <property type="entry name" value="TPR-like"/>
    <property type="match status" value="1"/>
</dbReference>
<dbReference type="GeneID" id="45616832"/>
<dbReference type="PANTHER" id="PTHR45586">
    <property type="entry name" value="TPR REPEAT-CONTAINING PROTEIN PA4667"/>
    <property type="match status" value="1"/>
</dbReference>
<feature type="repeat" description="TPR" evidence="3">
    <location>
        <begin position="33"/>
        <end position="66"/>
    </location>
</feature>
<sequence>MVYCSQCRQPLPPGWRFCPDCNPAQAVGNRKEAVLWLLLGNFSQEHRRPQMAALFYRAALEADPENWEASFNLGCQAWQEGQVDRALSWWKTSLQANPDNYLAHFNLGTYFLYNRNLSAARYHLTRARRLKPDYLAARINLGTTYLLLGLADAAREEYIYVLKQDPGHVGARRGLALISKVFKGAQS</sequence>
<dbReference type="SMART" id="SM00028">
    <property type="entry name" value="TPR"/>
    <property type="match status" value="4"/>
</dbReference>
<dbReference type="Gene3D" id="1.25.40.10">
    <property type="entry name" value="Tetratricopeptide repeat domain"/>
    <property type="match status" value="1"/>
</dbReference>
<dbReference type="Proteomes" id="UP000063718">
    <property type="component" value="Unassembled WGS sequence"/>
</dbReference>
<accession>A0A0S6UBP6</accession>
<dbReference type="InterPro" id="IPR011990">
    <property type="entry name" value="TPR-like_helical_dom_sf"/>
</dbReference>
<name>A0A0S6UBP6_NEOTH</name>
<proteinExistence type="predicted"/>